<dbReference type="EMBL" id="CP058601">
    <property type="protein sequence ID" value="QLG49383.1"/>
    <property type="molecule type" value="Genomic_DNA"/>
</dbReference>
<keyword evidence="2" id="KW-1185">Reference proteome</keyword>
<dbReference type="Proteomes" id="UP000509241">
    <property type="component" value="Chromosome"/>
</dbReference>
<sequence length="108" mass="11965">MSTPSPPETASFPFPIQIVYDGPADRLRVVVDVAPADAADLTVQVGSSRIRIAVDCDDDIAERVLTPLPRDLVFGGDREAIYNNRVCTISLETRSRGRHRENGAFRRR</sequence>
<gene>
    <name evidence="1" type="ORF">HYG82_11170</name>
</gene>
<evidence type="ECO:0000313" key="2">
    <source>
        <dbReference type="Proteomes" id="UP000509241"/>
    </source>
</evidence>
<protein>
    <submittedName>
        <fullName evidence="1">Hsp20/alpha crystallin family protein</fullName>
    </submittedName>
</protein>
<dbReference type="AlphaFoldDB" id="A0A7D5K6T5"/>
<reference evidence="1 2" key="1">
    <citation type="submission" date="2020-07" db="EMBL/GenBank/DDBJ databases">
        <authorList>
            <person name="Cui H."/>
        </authorList>
    </citation>
    <scope>NUCLEOTIDE SEQUENCE [LARGE SCALE GENOMIC DNA]</scope>
    <source>
        <strain evidence="1 2">YPL8</strain>
    </source>
</reference>
<dbReference type="RefSeq" id="WP_179261116.1">
    <property type="nucleotide sequence ID" value="NZ_CP058601.1"/>
</dbReference>
<accession>A0A7D5K6T5</accession>
<dbReference type="KEGG" id="haly:HYG82_11170"/>
<dbReference type="GeneID" id="56033859"/>
<name>A0A7D5K6T5_9EURY</name>
<proteinExistence type="predicted"/>
<evidence type="ECO:0000313" key="1">
    <source>
        <dbReference type="EMBL" id="QLG49383.1"/>
    </source>
</evidence>
<organism evidence="1 2">
    <name type="scientific">Natrinema halophilum</name>
    <dbReference type="NCBI Taxonomy" id="1699371"/>
    <lineage>
        <taxon>Archaea</taxon>
        <taxon>Methanobacteriati</taxon>
        <taxon>Methanobacteriota</taxon>
        <taxon>Stenosarchaea group</taxon>
        <taxon>Halobacteria</taxon>
        <taxon>Halobacteriales</taxon>
        <taxon>Natrialbaceae</taxon>
        <taxon>Natrinema</taxon>
    </lineage>
</organism>
<dbReference type="OrthoDB" id="201407at2157"/>